<dbReference type="AlphaFoldDB" id="A0ABD1XNL4"/>
<comment type="caution">
    <text evidence="2">The sequence shown here is derived from an EMBL/GenBank/DDBJ whole genome shotgun (WGS) entry which is preliminary data.</text>
</comment>
<accession>A0ABD1XNL4</accession>
<sequence length="86" mass="9423">MEDDGVSSAQGKDVENTKRASEEFTGWSSRLEDLLDREDVDGTVKLLKKSRPDATPKALSLLHFSSAAVLLNRVSSRGLGKETKDM</sequence>
<name>A0ABD1XNL4_9MARC</name>
<feature type="compositionally biased region" description="Basic and acidic residues" evidence="1">
    <location>
        <begin position="12"/>
        <end position="22"/>
    </location>
</feature>
<dbReference type="Proteomes" id="UP001605036">
    <property type="component" value="Unassembled WGS sequence"/>
</dbReference>
<gene>
    <name evidence="2" type="ORF">R1flu_029085</name>
</gene>
<evidence type="ECO:0000256" key="1">
    <source>
        <dbReference type="SAM" id="MobiDB-lite"/>
    </source>
</evidence>
<evidence type="ECO:0000313" key="2">
    <source>
        <dbReference type="EMBL" id="KAL2610512.1"/>
    </source>
</evidence>
<proteinExistence type="predicted"/>
<feature type="region of interest" description="Disordered" evidence="1">
    <location>
        <begin position="1"/>
        <end position="23"/>
    </location>
</feature>
<dbReference type="EMBL" id="JBHFFA010000008">
    <property type="protein sequence ID" value="KAL2610512.1"/>
    <property type="molecule type" value="Genomic_DNA"/>
</dbReference>
<protein>
    <submittedName>
        <fullName evidence="2">Uncharacterized protein</fullName>
    </submittedName>
</protein>
<reference evidence="2 3" key="1">
    <citation type="submission" date="2024-09" db="EMBL/GenBank/DDBJ databases">
        <title>Chromosome-scale assembly of Riccia fluitans.</title>
        <authorList>
            <person name="Paukszto L."/>
            <person name="Sawicki J."/>
            <person name="Karawczyk K."/>
            <person name="Piernik-Szablinska J."/>
            <person name="Szczecinska M."/>
            <person name="Mazdziarz M."/>
        </authorList>
    </citation>
    <scope>NUCLEOTIDE SEQUENCE [LARGE SCALE GENOMIC DNA]</scope>
    <source>
        <strain evidence="2">Rf_01</strain>
        <tissue evidence="2">Aerial parts of the thallus</tissue>
    </source>
</reference>
<evidence type="ECO:0000313" key="3">
    <source>
        <dbReference type="Proteomes" id="UP001605036"/>
    </source>
</evidence>
<keyword evidence="3" id="KW-1185">Reference proteome</keyword>
<organism evidence="2 3">
    <name type="scientific">Riccia fluitans</name>
    <dbReference type="NCBI Taxonomy" id="41844"/>
    <lineage>
        <taxon>Eukaryota</taxon>
        <taxon>Viridiplantae</taxon>
        <taxon>Streptophyta</taxon>
        <taxon>Embryophyta</taxon>
        <taxon>Marchantiophyta</taxon>
        <taxon>Marchantiopsida</taxon>
        <taxon>Marchantiidae</taxon>
        <taxon>Marchantiales</taxon>
        <taxon>Ricciaceae</taxon>
        <taxon>Riccia</taxon>
    </lineage>
</organism>